<organism evidence="1 2">
    <name type="scientific">Zygosaccharomyces rouxii</name>
    <dbReference type="NCBI Taxonomy" id="4956"/>
    <lineage>
        <taxon>Eukaryota</taxon>
        <taxon>Fungi</taxon>
        <taxon>Dikarya</taxon>
        <taxon>Ascomycota</taxon>
        <taxon>Saccharomycotina</taxon>
        <taxon>Saccharomycetes</taxon>
        <taxon>Saccharomycetales</taxon>
        <taxon>Saccharomycetaceae</taxon>
        <taxon>Zygosaccharomyces</taxon>
    </lineage>
</organism>
<evidence type="ECO:0000313" key="1">
    <source>
        <dbReference type="EMBL" id="GAV52557.1"/>
    </source>
</evidence>
<dbReference type="Proteomes" id="UP000187013">
    <property type="component" value="Unassembled WGS sequence"/>
</dbReference>
<sequence length="101" mass="11804">MAPKSELDQLVNTICKSNRDTDASKVLKEIEDNNNYITEVQLKRLLKLHDGAFRESVIPLQKLHDKYSEIVLKQGDLQSWAELIDRDLRVLELTMQLVKRR</sequence>
<dbReference type="AlphaFoldDB" id="A0A1Q3AA22"/>
<accession>A0A1Q3AA22</accession>
<proteinExistence type="predicted"/>
<evidence type="ECO:0000313" key="2">
    <source>
        <dbReference type="Proteomes" id="UP000187013"/>
    </source>
</evidence>
<evidence type="ECO:0008006" key="3">
    <source>
        <dbReference type="Google" id="ProtNLM"/>
    </source>
</evidence>
<comment type="caution">
    <text evidence="1">The sequence shown here is derived from an EMBL/GenBank/DDBJ whole genome shotgun (WGS) entry which is preliminary data.</text>
</comment>
<dbReference type="EMBL" id="BDGX01000033">
    <property type="protein sequence ID" value="GAV52557.1"/>
    <property type="molecule type" value="Genomic_DNA"/>
</dbReference>
<name>A0A1Q3AA22_ZYGRO</name>
<dbReference type="OrthoDB" id="20018at2759"/>
<gene>
    <name evidence="1" type="ORF">ZYGR_0AG05480</name>
</gene>
<reference evidence="1 2" key="1">
    <citation type="submission" date="2016-08" db="EMBL/GenBank/DDBJ databases">
        <title>Draft genome sequence of allopolyploid Zygosaccharomyces rouxii.</title>
        <authorList>
            <person name="Watanabe J."/>
            <person name="Uehara K."/>
            <person name="Mogi Y."/>
            <person name="Tsukioka Y."/>
        </authorList>
    </citation>
    <scope>NUCLEOTIDE SEQUENCE [LARGE SCALE GENOMIC DNA]</scope>
    <source>
        <strain evidence="1 2">NBRC 110957</strain>
    </source>
</reference>
<protein>
    <recommendedName>
        <fullName evidence="3">Biogenesis of lysosome-related organelles complex 1 subunit BLS1</fullName>
    </recommendedName>
</protein>